<keyword evidence="1" id="KW-1188">Viral release from host cell</keyword>
<dbReference type="GO" id="GO:0008233">
    <property type="term" value="F:peptidase activity"/>
    <property type="evidence" value="ECO:0007669"/>
    <property type="project" value="UniProtKB-KW"/>
</dbReference>
<dbReference type="SUPFAM" id="SSF50789">
    <property type="entry name" value="Herpes virus serine proteinase, assemblin"/>
    <property type="match status" value="1"/>
</dbReference>
<keyword evidence="6" id="KW-1185">Reference proteome</keyword>
<dbReference type="STRING" id="1123029.SAMN02745172_02880"/>
<keyword evidence="2" id="KW-0645">Protease</keyword>
<accession>A0A1M7ZMV7</accession>
<dbReference type="InterPro" id="IPR006433">
    <property type="entry name" value="Prohead_protease"/>
</dbReference>
<evidence type="ECO:0000313" key="5">
    <source>
        <dbReference type="EMBL" id="SHO66225.1"/>
    </source>
</evidence>
<evidence type="ECO:0000256" key="3">
    <source>
        <dbReference type="ARBA" id="ARBA00022801"/>
    </source>
</evidence>
<dbReference type="GO" id="GO:0006508">
    <property type="term" value="P:proteolysis"/>
    <property type="evidence" value="ECO:0007669"/>
    <property type="project" value="UniProtKB-KW"/>
</dbReference>
<proteinExistence type="predicted"/>
<evidence type="ECO:0000256" key="1">
    <source>
        <dbReference type="ARBA" id="ARBA00022612"/>
    </source>
</evidence>
<dbReference type="NCBIfam" id="TIGR01543">
    <property type="entry name" value="proheadase_HK97"/>
    <property type="match status" value="1"/>
</dbReference>
<sequence length="206" mass="22068">MRGCAEGRGAERRGAADGAADAVDLARRETKTVPAEMGRADADGVFEGYASLFGREDLGRDRVMPGAFRRSLAARGAAGVKMLWQHEPGEPIGRWLDIREDARGLHVRGRLAPEVARAREALALMRIGAIDGLSIGFRTVKARRDAAGGGRALIEIDLWEISIVTFPLLPEARIAAVKTAGAAGAELSRALAGSFRRAAQRIQTMR</sequence>
<feature type="domain" description="Prohead serine protease" evidence="4">
    <location>
        <begin position="42"/>
        <end position="180"/>
    </location>
</feature>
<evidence type="ECO:0000313" key="6">
    <source>
        <dbReference type="Proteomes" id="UP000186406"/>
    </source>
</evidence>
<dbReference type="EMBL" id="FRXO01000005">
    <property type="protein sequence ID" value="SHO66225.1"/>
    <property type="molecule type" value="Genomic_DNA"/>
</dbReference>
<gene>
    <name evidence="5" type="ORF">SAMN02745172_02880</name>
</gene>
<evidence type="ECO:0000259" key="4">
    <source>
        <dbReference type="Pfam" id="PF04586"/>
    </source>
</evidence>
<name>A0A1M7ZMV7_9HYPH</name>
<organism evidence="5 6">
    <name type="scientific">Pseudoxanthobacter soli DSM 19599</name>
    <dbReference type="NCBI Taxonomy" id="1123029"/>
    <lineage>
        <taxon>Bacteria</taxon>
        <taxon>Pseudomonadati</taxon>
        <taxon>Pseudomonadota</taxon>
        <taxon>Alphaproteobacteria</taxon>
        <taxon>Hyphomicrobiales</taxon>
        <taxon>Segnochrobactraceae</taxon>
        <taxon>Pseudoxanthobacter</taxon>
    </lineage>
</organism>
<protein>
    <recommendedName>
        <fullName evidence="4">Prohead serine protease domain-containing protein</fullName>
    </recommendedName>
</protein>
<dbReference type="Pfam" id="PF04586">
    <property type="entry name" value="Peptidase_S78"/>
    <property type="match status" value="1"/>
</dbReference>
<reference evidence="5 6" key="1">
    <citation type="submission" date="2016-12" db="EMBL/GenBank/DDBJ databases">
        <authorList>
            <person name="Song W.-J."/>
            <person name="Kurnit D.M."/>
        </authorList>
    </citation>
    <scope>NUCLEOTIDE SEQUENCE [LARGE SCALE GENOMIC DNA]</scope>
    <source>
        <strain evidence="5 6">DSM 19599</strain>
    </source>
</reference>
<evidence type="ECO:0000256" key="2">
    <source>
        <dbReference type="ARBA" id="ARBA00022670"/>
    </source>
</evidence>
<keyword evidence="3" id="KW-0378">Hydrolase</keyword>
<dbReference type="AlphaFoldDB" id="A0A1M7ZMV7"/>
<dbReference type="Proteomes" id="UP000186406">
    <property type="component" value="Unassembled WGS sequence"/>
</dbReference>
<dbReference type="InterPro" id="IPR054613">
    <property type="entry name" value="Peptidase_S78_dom"/>
</dbReference>